<gene>
    <name evidence="1" type="ORF">LTRI10_LOCUS1993</name>
</gene>
<dbReference type="EMBL" id="OZ034813">
    <property type="protein sequence ID" value="CAL1354149.1"/>
    <property type="molecule type" value="Genomic_DNA"/>
</dbReference>
<accession>A0AAV2CDT9</accession>
<reference evidence="1 2" key="1">
    <citation type="submission" date="2024-04" db="EMBL/GenBank/DDBJ databases">
        <authorList>
            <person name="Fracassetti M."/>
        </authorList>
    </citation>
    <scope>NUCLEOTIDE SEQUENCE [LARGE SCALE GENOMIC DNA]</scope>
</reference>
<dbReference type="AlphaFoldDB" id="A0AAV2CDT9"/>
<proteinExistence type="predicted"/>
<protein>
    <submittedName>
        <fullName evidence="1">Uncharacterized protein</fullName>
    </submittedName>
</protein>
<evidence type="ECO:0000313" key="1">
    <source>
        <dbReference type="EMBL" id="CAL1354149.1"/>
    </source>
</evidence>
<keyword evidence="2" id="KW-1185">Reference proteome</keyword>
<organism evidence="1 2">
    <name type="scientific">Linum trigynum</name>
    <dbReference type="NCBI Taxonomy" id="586398"/>
    <lineage>
        <taxon>Eukaryota</taxon>
        <taxon>Viridiplantae</taxon>
        <taxon>Streptophyta</taxon>
        <taxon>Embryophyta</taxon>
        <taxon>Tracheophyta</taxon>
        <taxon>Spermatophyta</taxon>
        <taxon>Magnoliopsida</taxon>
        <taxon>eudicotyledons</taxon>
        <taxon>Gunneridae</taxon>
        <taxon>Pentapetalae</taxon>
        <taxon>rosids</taxon>
        <taxon>fabids</taxon>
        <taxon>Malpighiales</taxon>
        <taxon>Linaceae</taxon>
        <taxon>Linum</taxon>
    </lineage>
</organism>
<evidence type="ECO:0000313" key="2">
    <source>
        <dbReference type="Proteomes" id="UP001497516"/>
    </source>
</evidence>
<dbReference type="Proteomes" id="UP001497516">
    <property type="component" value="Chromosome 1"/>
</dbReference>
<sequence length="138" mass="15165">MVTGKQVAAYTGYENILRLSFRTKKWAAQKETSMEAMERKSDVKPQISFRGSDLAKSLWSKREVRMVRKVTSDVTDKQRATNDVMAKTLKAGSCSRTGVPVSSLLPPGTVDDPANATVATSAATTEHDSLVLFQAHWC</sequence>
<name>A0AAV2CDT9_9ROSI</name>